<name>A0A8J9ZF37_BRALA</name>
<evidence type="ECO:0000313" key="3">
    <source>
        <dbReference type="EMBL" id="CAH1252526.1"/>
    </source>
</evidence>
<dbReference type="GO" id="GO:0004197">
    <property type="term" value="F:cysteine-type endopeptidase activity"/>
    <property type="evidence" value="ECO:0007669"/>
    <property type="project" value="InterPro"/>
</dbReference>
<keyword evidence="4" id="KW-1185">Reference proteome</keyword>
<accession>A0A8J9ZF37</accession>
<dbReference type="OrthoDB" id="10029728at2759"/>
<dbReference type="SMART" id="SM00005">
    <property type="entry name" value="DEATH"/>
    <property type="match status" value="2"/>
</dbReference>
<evidence type="ECO:0000256" key="1">
    <source>
        <dbReference type="SAM" id="MobiDB-lite"/>
    </source>
</evidence>
<dbReference type="Pfam" id="PF00531">
    <property type="entry name" value="Death"/>
    <property type="match status" value="2"/>
</dbReference>
<dbReference type="PANTHER" id="PTHR10454:SF248">
    <property type="entry name" value="CASPASE-8-LIKE"/>
    <property type="match status" value="1"/>
</dbReference>
<dbReference type="AlphaFoldDB" id="A0A8J9ZF37"/>
<dbReference type="InterPro" id="IPR002398">
    <property type="entry name" value="Pept_C14"/>
</dbReference>
<dbReference type="GO" id="GO:0007165">
    <property type="term" value="P:signal transduction"/>
    <property type="evidence" value="ECO:0007669"/>
    <property type="project" value="InterPro"/>
</dbReference>
<dbReference type="InterPro" id="IPR011029">
    <property type="entry name" value="DEATH-like_dom_sf"/>
</dbReference>
<feature type="region of interest" description="Disordered" evidence="1">
    <location>
        <begin position="93"/>
        <end position="154"/>
    </location>
</feature>
<dbReference type="Proteomes" id="UP000838412">
    <property type="component" value="Chromosome 2"/>
</dbReference>
<dbReference type="Pfam" id="PF20706">
    <property type="entry name" value="GT4-conflict"/>
    <property type="match status" value="1"/>
</dbReference>
<feature type="region of interest" description="Disordered" evidence="1">
    <location>
        <begin position="251"/>
        <end position="322"/>
    </location>
</feature>
<protein>
    <submittedName>
        <fullName evidence="3">Hypp937 protein</fullName>
    </submittedName>
</protein>
<dbReference type="InterPro" id="IPR000488">
    <property type="entry name" value="Death_dom"/>
</dbReference>
<dbReference type="SUPFAM" id="SSF53756">
    <property type="entry name" value="UDP-Glycosyltransferase/glycogen phosphorylase"/>
    <property type="match status" value="1"/>
</dbReference>
<feature type="compositionally biased region" description="Basic residues" evidence="1">
    <location>
        <begin position="255"/>
        <end position="266"/>
    </location>
</feature>
<dbReference type="CDD" id="cd01670">
    <property type="entry name" value="Death"/>
    <property type="match status" value="2"/>
</dbReference>
<evidence type="ECO:0000259" key="2">
    <source>
        <dbReference type="PROSITE" id="PS50017"/>
    </source>
</evidence>
<dbReference type="Gene3D" id="1.10.533.10">
    <property type="entry name" value="Death Domain, Fas"/>
    <property type="match status" value="2"/>
</dbReference>
<dbReference type="EMBL" id="OV696687">
    <property type="protein sequence ID" value="CAH1252526.1"/>
    <property type="molecule type" value="Genomic_DNA"/>
</dbReference>
<gene>
    <name evidence="3" type="primary">Hypp937</name>
    <name evidence="3" type="ORF">BLAG_LOCUS12590</name>
</gene>
<proteinExistence type="predicted"/>
<sequence length="742" mass="82139">MMSDQGLQFKYIFYIKTQASDSWKDLAGFLGFDTAAISNIKGRNEDDFSRLGDVLGEWQARKGDEATMGVLMEALTDVDREGVVRGLKNKFPELKEEPMSQPGPIEKATRKAAGPAGKPGGSGAGAKTTTPTKRRRTSDGAAAKPGGCGAKMVPSAKRRRKIDVEEYFLHTKNQVAADWRDLARCLKFTTPDIDDIDTQHRRDKDRCMELLQQWHTRNGDGATIQALMKALAKAGLKRVVDSLKEEYPELAAGKKSPKGAKQKRRRASEEEAEGEKSPEGPRLKQRRVPGAAPPGGRGGHVSRRGSHVTRRSSTVTAPGGGNADVLMSHQGTGEPTILLINDEYGTSKGGISTINCEVGQTLTKAGAVVYCTALRVPKQDQEAAYRDGVKLIQPVKLDEESVPTLDWLTKYHTVHYPNLPQDVTCIIGHADITDTAARNIWEQRYPQADLMTFNHVIPEDTEYFKGGRKAMRAWEKEKDMLDKSDKAKAAFSVGQRIYEHFDTMYKGRKKPQSHHIFLPKPSNIFLATKVRPGGKQKAVLTVGRVSKVEKLKGHDLAAQSMREVVKEVRNTRLRVRGISEDDWETSLKILEDNLNSPDLNPTLLPYGTQEDIRDDMMTAHLVLMPSRSEPFGLVGLEAIAAGIPVLISDKTGLAQMILDLIDDGKLSAEHRNVVVKTSVSDSDRVSDAKRWAARIVDVLKFSGSEFEKAARFKRELEESRYWEESHRTFLQACGITTAAADL</sequence>
<dbReference type="PANTHER" id="PTHR10454">
    <property type="entry name" value="CASPASE"/>
    <property type="match status" value="1"/>
</dbReference>
<organism evidence="3 4">
    <name type="scientific">Branchiostoma lanceolatum</name>
    <name type="common">Common lancelet</name>
    <name type="synonym">Amphioxus lanceolatum</name>
    <dbReference type="NCBI Taxonomy" id="7740"/>
    <lineage>
        <taxon>Eukaryota</taxon>
        <taxon>Metazoa</taxon>
        <taxon>Chordata</taxon>
        <taxon>Cephalochordata</taxon>
        <taxon>Leptocardii</taxon>
        <taxon>Amphioxiformes</taxon>
        <taxon>Branchiostomatidae</taxon>
        <taxon>Branchiostoma</taxon>
    </lineage>
</organism>
<dbReference type="SUPFAM" id="SSF47986">
    <property type="entry name" value="DEATH domain"/>
    <property type="match status" value="2"/>
</dbReference>
<reference evidence="3" key="1">
    <citation type="submission" date="2022-01" db="EMBL/GenBank/DDBJ databases">
        <authorList>
            <person name="Braso-Vives M."/>
        </authorList>
    </citation>
    <scope>NUCLEOTIDE SEQUENCE</scope>
</reference>
<dbReference type="GO" id="GO:0006508">
    <property type="term" value="P:proteolysis"/>
    <property type="evidence" value="ECO:0007669"/>
    <property type="project" value="InterPro"/>
</dbReference>
<dbReference type="PROSITE" id="PS50017">
    <property type="entry name" value="DEATH_DOMAIN"/>
    <property type="match status" value="2"/>
</dbReference>
<feature type="domain" description="Death" evidence="2">
    <location>
        <begin position="22"/>
        <end position="91"/>
    </location>
</feature>
<dbReference type="Gene3D" id="3.40.50.2000">
    <property type="entry name" value="Glycogen Phosphorylase B"/>
    <property type="match status" value="1"/>
</dbReference>
<dbReference type="GO" id="GO:0043525">
    <property type="term" value="P:positive regulation of neuron apoptotic process"/>
    <property type="evidence" value="ECO:0007669"/>
    <property type="project" value="TreeGrafter"/>
</dbReference>
<feature type="compositionally biased region" description="Basic residues" evidence="1">
    <location>
        <begin position="300"/>
        <end position="310"/>
    </location>
</feature>
<dbReference type="GO" id="GO:0005737">
    <property type="term" value="C:cytoplasm"/>
    <property type="evidence" value="ECO:0007669"/>
    <property type="project" value="TreeGrafter"/>
</dbReference>
<feature type="domain" description="Death" evidence="2">
    <location>
        <begin position="164"/>
        <end position="247"/>
    </location>
</feature>
<dbReference type="CDD" id="cd03801">
    <property type="entry name" value="GT4_PimA-like"/>
    <property type="match status" value="1"/>
</dbReference>
<dbReference type="FunFam" id="3.40.50.2000:FF:000190">
    <property type="entry name" value="Uncharacterized protein"/>
    <property type="match status" value="1"/>
</dbReference>
<dbReference type="GO" id="GO:0006915">
    <property type="term" value="P:apoptotic process"/>
    <property type="evidence" value="ECO:0007669"/>
    <property type="project" value="TreeGrafter"/>
</dbReference>
<evidence type="ECO:0000313" key="4">
    <source>
        <dbReference type="Proteomes" id="UP000838412"/>
    </source>
</evidence>